<dbReference type="GO" id="GO:0005524">
    <property type="term" value="F:ATP binding"/>
    <property type="evidence" value="ECO:0007669"/>
    <property type="project" value="UniProtKB-KW"/>
</dbReference>
<dbReference type="InterPro" id="IPR042099">
    <property type="entry name" value="ANL_N_sf"/>
</dbReference>
<dbReference type="STRING" id="312017.I7LU41"/>
<protein>
    <submittedName>
        <fullName evidence="4">Long-chain-fatty-acid-CoA ligase family protein</fullName>
    </submittedName>
</protein>
<dbReference type="InterPro" id="IPR000873">
    <property type="entry name" value="AMP-dep_synth/lig_dom"/>
</dbReference>
<dbReference type="Proteomes" id="UP000009168">
    <property type="component" value="Unassembled WGS sequence"/>
</dbReference>
<keyword evidence="2" id="KW-0067">ATP-binding</keyword>
<keyword evidence="4" id="KW-0436">Ligase</keyword>
<dbReference type="SUPFAM" id="SSF56801">
    <property type="entry name" value="Acetyl-CoA synthetase-like"/>
    <property type="match status" value="1"/>
</dbReference>
<dbReference type="KEGG" id="tet:TTHERM_00374900"/>
<evidence type="ECO:0000256" key="1">
    <source>
        <dbReference type="ARBA" id="ARBA00022741"/>
    </source>
</evidence>
<dbReference type="EMBL" id="GG662821">
    <property type="protein sequence ID" value="EAR89374.2"/>
    <property type="molecule type" value="Genomic_DNA"/>
</dbReference>
<accession>I7LU41</accession>
<keyword evidence="5" id="KW-1185">Reference proteome</keyword>
<dbReference type="Gene3D" id="3.40.50.12780">
    <property type="entry name" value="N-terminal domain of ligase-like"/>
    <property type="match status" value="1"/>
</dbReference>
<evidence type="ECO:0000313" key="4">
    <source>
        <dbReference type="EMBL" id="EAR89374.2"/>
    </source>
</evidence>
<dbReference type="RefSeq" id="XP_001009619.2">
    <property type="nucleotide sequence ID" value="XM_001009619.2"/>
</dbReference>
<reference evidence="5" key="1">
    <citation type="journal article" date="2006" name="PLoS Biol.">
        <title>Macronuclear genome sequence of the ciliate Tetrahymena thermophila, a model eukaryote.</title>
        <authorList>
            <person name="Eisen J.A."/>
            <person name="Coyne R.S."/>
            <person name="Wu M."/>
            <person name="Wu D."/>
            <person name="Thiagarajan M."/>
            <person name="Wortman J.R."/>
            <person name="Badger J.H."/>
            <person name="Ren Q."/>
            <person name="Amedeo P."/>
            <person name="Jones K.M."/>
            <person name="Tallon L.J."/>
            <person name="Delcher A.L."/>
            <person name="Salzberg S.L."/>
            <person name="Silva J.C."/>
            <person name="Haas B.J."/>
            <person name="Majoros W.H."/>
            <person name="Farzad M."/>
            <person name="Carlton J.M."/>
            <person name="Smith R.K. Jr."/>
            <person name="Garg J."/>
            <person name="Pearlman R.E."/>
            <person name="Karrer K.M."/>
            <person name="Sun L."/>
            <person name="Manning G."/>
            <person name="Elde N.C."/>
            <person name="Turkewitz A.P."/>
            <person name="Asai D.J."/>
            <person name="Wilkes D.E."/>
            <person name="Wang Y."/>
            <person name="Cai H."/>
            <person name="Collins K."/>
            <person name="Stewart B.A."/>
            <person name="Lee S.R."/>
            <person name="Wilamowska K."/>
            <person name="Weinberg Z."/>
            <person name="Ruzzo W.L."/>
            <person name="Wloga D."/>
            <person name="Gaertig J."/>
            <person name="Frankel J."/>
            <person name="Tsao C.-C."/>
            <person name="Gorovsky M.A."/>
            <person name="Keeling P.J."/>
            <person name="Waller R.F."/>
            <person name="Patron N.J."/>
            <person name="Cherry J.M."/>
            <person name="Stover N.A."/>
            <person name="Krieger C.J."/>
            <person name="del Toro C."/>
            <person name="Ryder H.F."/>
            <person name="Williamson S.C."/>
            <person name="Barbeau R.A."/>
            <person name="Hamilton E.P."/>
            <person name="Orias E."/>
        </authorList>
    </citation>
    <scope>NUCLEOTIDE SEQUENCE [LARGE SCALE GENOMIC DNA]</scope>
    <source>
        <strain evidence="5">SB210</strain>
    </source>
</reference>
<dbReference type="GeneID" id="7845095"/>
<dbReference type="InParanoid" id="I7LU41"/>
<dbReference type="PANTHER" id="PTHR43272">
    <property type="entry name" value="LONG-CHAIN-FATTY-ACID--COA LIGASE"/>
    <property type="match status" value="1"/>
</dbReference>
<dbReference type="GO" id="GO:0005783">
    <property type="term" value="C:endoplasmic reticulum"/>
    <property type="evidence" value="ECO:0007669"/>
    <property type="project" value="TreeGrafter"/>
</dbReference>
<dbReference type="OrthoDB" id="1700726at2759"/>
<evidence type="ECO:0000259" key="3">
    <source>
        <dbReference type="Pfam" id="PF00501"/>
    </source>
</evidence>
<gene>
    <name evidence="4" type="ORF">TTHERM_00374900</name>
</gene>
<name>I7LU41_TETTS</name>
<organism evidence="4 5">
    <name type="scientific">Tetrahymena thermophila (strain SB210)</name>
    <dbReference type="NCBI Taxonomy" id="312017"/>
    <lineage>
        <taxon>Eukaryota</taxon>
        <taxon>Sar</taxon>
        <taxon>Alveolata</taxon>
        <taxon>Ciliophora</taxon>
        <taxon>Intramacronucleata</taxon>
        <taxon>Oligohymenophorea</taxon>
        <taxon>Hymenostomatida</taxon>
        <taxon>Tetrahymenina</taxon>
        <taxon>Tetrahymenidae</taxon>
        <taxon>Tetrahymena</taxon>
    </lineage>
</organism>
<keyword evidence="1" id="KW-0547">Nucleotide-binding</keyword>
<dbReference type="Pfam" id="PF00501">
    <property type="entry name" value="AMP-binding"/>
    <property type="match status" value="1"/>
</dbReference>
<proteinExistence type="predicted"/>
<evidence type="ECO:0000256" key="2">
    <source>
        <dbReference type="ARBA" id="ARBA00022840"/>
    </source>
</evidence>
<dbReference type="GO" id="GO:0004467">
    <property type="term" value="F:long-chain fatty acid-CoA ligase activity"/>
    <property type="evidence" value="ECO:0007669"/>
    <property type="project" value="TreeGrafter"/>
</dbReference>
<dbReference type="GO" id="GO:0016020">
    <property type="term" value="C:membrane"/>
    <property type="evidence" value="ECO:0007669"/>
    <property type="project" value="TreeGrafter"/>
</dbReference>
<sequence>MGQLQTSTDKQQSKVLYSVPVSLNSVSQSSIYRNPQSTENLINTFDPNILTLKDAFLNSVKQYENNNFLGKKDANKNEYKWWTYKQILKMSEKVGSAITDKCLFNQSEDLNTVGIFAKNCLEWIVVEYACILYNYALVAVQNNAISHIVNECNLETIFCSEELIPQIMDIDNVKTIVCFSNSDQFNESYYNQLMLKGKQLIFFKDLLLQEEIHPYANIKPSTIYTICYTSGTTTTTPKGAMITHANCISSLTPFKIAKDQQLKINQNDIYYSVLPLSHIYERDVCQNMMVNGAGIGFASKDLASQKLDLEILQPTIYCSVPRLYNRVYQSIKDKIQNFDEGLYKKFFEYALDFKISSLCSSGENYKNPIFDTLIFNKLKKTFGGKTRVLICGGAPLNDKVLNFLQAVLCVPIIQGYGQSESTGVALSTEIEDNYHGTVGGPKCNMEFKLIDCPELNYSCMDQDQNGRSKPRGEILLRGGKIFKGYFKDRSATKKAIDKEGWLHTGDIGELQQNGSLKIIDRRNNIFKLPIGEYVSPEKIEGIYSIHPAISEIFIYGMTDKNYLVAIIVPEFSYFQNILKLENINQSSAEYIELVKKNPIIQRTISEALQEGDKELIPYERVNQFRLEPNSFQTLNLLTSTGKIQRSICAQYFKTQIDEMYQFHEVI</sequence>
<dbReference type="PANTHER" id="PTHR43272:SF33">
    <property type="entry name" value="AMP-BINDING DOMAIN-CONTAINING PROTEIN-RELATED"/>
    <property type="match status" value="1"/>
</dbReference>
<feature type="domain" description="AMP-dependent synthetase/ligase" evidence="3">
    <location>
        <begin position="71"/>
        <end position="486"/>
    </location>
</feature>
<evidence type="ECO:0000313" key="5">
    <source>
        <dbReference type="Proteomes" id="UP000009168"/>
    </source>
</evidence>
<dbReference type="eggNOG" id="KOG1256">
    <property type="taxonomic scope" value="Eukaryota"/>
</dbReference>
<dbReference type="AlphaFoldDB" id="I7LU41"/>